<evidence type="ECO:0000256" key="4">
    <source>
        <dbReference type="SAM" id="MobiDB-lite"/>
    </source>
</evidence>
<dbReference type="AlphaFoldDB" id="A0A378TB62"/>
<keyword evidence="2" id="KW-0238">DNA-binding</keyword>
<evidence type="ECO:0000256" key="1">
    <source>
        <dbReference type="ARBA" id="ARBA00023015"/>
    </source>
</evidence>
<evidence type="ECO:0000313" key="7">
    <source>
        <dbReference type="Proteomes" id="UP000254978"/>
    </source>
</evidence>
<dbReference type="SMART" id="SM00345">
    <property type="entry name" value="HTH_GNTR"/>
    <property type="match status" value="1"/>
</dbReference>
<dbReference type="RefSeq" id="WP_068915784.1">
    <property type="nucleotide sequence ID" value="NZ_AP022600.1"/>
</dbReference>
<dbReference type="PANTHER" id="PTHR43537:SF5">
    <property type="entry name" value="UXU OPERON TRANSCRIPTIONAL REGULATOR"/>
    <property type="match status" value="1"/>
</dbReference>
<evidence type="ECO:0000256" key="3">
    <source>
        <dbReference type="ARBA" id="ARBA00023163"/>
    </source>
</evidence>
<dbReference type="SMART" id="SM00895">
    <property type="entry name" value="FCD"/>
    <property type="match status" value="1"/>
</dbReference>
<evidence type="ECO:0000259" key="5">
    <source>
        <dbReference type="PROSITE" id="PS50949"/>
    </source>
</evidence>
<feature type="region of interest" description="Disordered" evidence="4">
    <location>
        <begin position="1"/>
        <end position="25"/>
    </location>
</feature>
<protein>
    <submittedName>
        <fullName evidence="6">Transcriptional regulator</fullName>
    </submittedName>
</protein>
<dbReference type="SUPFAM" id="SSF46785">
    <property type="entry name" value="Winged helix' DNA-binding domain"/>
    <property type="match status" value="1"/>
</dbReference>
<dbReference type="Pfam" id="PF07729">
    <property type="entry name" value="FCD"/>
    <property type="match status" value="1"/>
</dbReference>
<dbReference type="GO" id="GO:0003700">
    <property type="term" value="F:DNA-binding transcription factor activity"/>
    <property type="evidence" value="ECO:0007669"/>
    <property type="project" value="InterPro"/>
</dbReference>
<reference evidence="6 7" key="1">
    <citation type="submission" date="2018-06" db="EMBL/GenBank/DDBJ databases">
        <authorList>
            <consortium name="Pathogen Informatics"/>
            <person name="Doyle S."/>
        </authorList>
    </citation>
    <scope>NUCLEOTIDE SEQUENCE [LARGE SCALE GENOMIC DNA]</scope>
    <source>
        <strain evidence="6 7">NCTC10821</strain>
    </source>
</reference>
<dbReference type="InterPro" id="IPR011711">
    <property type="entry name" value="GntR_C"/>
</dbReference>
<gene>
    <name evidence="6" type="primary">yvoA_1</name>
    <name evidence="6" type="ORF">NCTC10821_01354</name>
</gene>
<dbReference type="OrthoDB" id="9784718at2"/>
<dbReference type="InterPro" id="IPR036388">
    <property type="entry name" value="WH-like_DNA-bd_sf"/>
</dbReference>
<evidence type="ECO:0000313" key="6">
    <source>
        <dbReference type="EMBL" id="STZ57850.1"/>
    </source>
</evidence>
<dbReference type="Gene3D" id="1.20.120.530">
    <property type="entry name" value="GntR ligand-binding domain-like"/>
    <property type="match status" value="1"/>
</dbReference>
<dbReference type="Proteomes" id="UP000254978">
    <property type="component" value="Unassembled WGS sequence"/>
</dbReference>
<dbReference type="Pfam" id="PF00392">
    <property type="entry name" value="GntR"/>
    <property type="match status" value="1"/>
</dbReference>
<keyword evidence="7" id="KW-1185">Reference proteome</keyword>
<dbReference type="SUPFAM" id="SSF48008">
    <property type="entry name" value="GntR ligand-binding domain-like"/>
    <property type="match status" value="1"/>
</dbReference>
<dbReference type="PANTHER" id="PTHR43537">
    <property type="entry name" value="TRANSCRIPTIONAL REGULATOR, GNTR FAMILY"/>
    <property type="match status" value="1"/>
</dbReference>
<dbReference type="PROSITE" id="PS50949">
    <property type="entry name" value="HTH_GNTR"/>
    <property type="match status" value="1"/>
</dbReference>
<sequence length="266" mass="28785">MAHNGWHSTAAARDAPPPPQTGVLHQQLDSSTRVDEVTDRLITAIAIGEYLPGARLPGERELAAALGAGRMTVRAALARLVERGLLETRRGRGGGSFVCDQWPDSSTETVGRTLSHRLVELRDRCDAICRLQGAVCRAAAESRTDDDVAILWERFGDYRSADSGLPAQQADSRLHLAINDAAHNDVLTGVLLNLKATVSIGAPAHLWGEPSTMAAMEKRALHEHEQLVRAIEDRRADDADALARHHGAIDYHLITAAMRRAGVVVD</sequence>
<dbReference type="InterPro" id="IPR000524">
    <property type="entry name" value="Tscrpt_reg_HTH_GntR"/>
</dbReference>
<dbReference type="InterPro" id="IPR036390">
    <property type="entry name" value="WH_DNA-bd_sf"/>
</dbReference>
<keyword evidence="3" id="KW-0804">Transcription</keyword>
<dbReference type="GO" id="GO:0003677">
    <property type="term" value="F:DNA binding"/>
    <property type="evidence" value="ECO:0007669"/>
    <property type="project" value="UniProtKB-KW"/>
</dbReference>
<dbReference type="InterPro" id="IPR008920">
    <property type="entry name" value="TF_FadR/GntR_C"/>
</dbReference>
<dbReference type="PRINTS" id="PR00035">
    <property type="entry name" value="HTHGNTR"/>
</dbReference>
<name>A0A378TB62_9MYCO</name>
<evidence type="ECO:0000256" key="2">
    <source>
        <dbReference type="ARBA" id="ARBA00023125"/>
    </source>
</evidence>
<proteinExistence type="predicted"/>
<feature type="domain" description="HTH gntR-type" evidence="5">
    <location>
        <begin position="31"/>
        <end position="101"/>
    </location>
</feature>
<dbReference type="EMBL" id="UGQT01000001">
    <property type="protein sequence ID" value="STZ57850.1"/>
    <property type="molecule type" value="Genomic_DNA"/>
</dbReference>
<dbReference type="CDD" id="cd07377">
    <property type="entry name" value="WHTH_GntR"/>
    <property type="match status" value="1"/>
</dbReference>
<organism evidence="6 7">
    <name type="scientific">Mycolicibacterium tokaiense</name>
    <dbReference type="NCBI Taxonomy" id="39695"/>
    <lineage>
        <taxon>Bacteria</taxon>
        <taxon>Bacillati</taxon>
        <taxon>Actinomycetota</taxon>
        <taxon>Actinomycetes</taxon>
        <taxon>Mycobacteriales</taxon>
        <taxon>Mycobacteriaceae</taxon>
        <taxon>Mycolicibacterium</taxon>
    </lineage>
</organism>
<dbReference type="Gene3D" id="1.10.10.10">
    <property type="entry name" value="Winged helix-like DNA-binding domain superfamily/Winged helix DNA-binding domain"/>
    <property type="match status" value="1"/>
</dbReference>
<keyword evidence="1" id="KW-0805">Transcription regulation</keyword>
<accession>A0A378TB62</accession>